<dbReference type="Pfam" id="PF05572">
    <property type="entry name" value="Peptidase_M43"/>
    <property type="match status" value="1"/>
</dbReference>
<accession>A0AAV9UWN4</accession>
<dbReference type="CDD" id="cd04275">
    <property type="entry name" value="ZnMc_pappalysin_like"/>
    <property type="match status" value="1"/>
</dbReference>
<proteinExistence type="inferred from homology"/>
<keyword evidence="3" id="KW-0479">Metal-binding</keyword>
<dbReference type="GO" id="GO:0046872">
    <property type="term" value="F:metal ion binding"/>
    <property type="evidence" value="ECO:0007669"/>
    <property type="project" value="UniProtKB-KW"/>
</dbReference>
<evidence type="ECO:0000256" key="5">
    <source>
        <dbReference type="ARBA" id="ARBA00022801"/>
    </source>
</evidence>
<evidence type="ECO:0000256" key="6">
    <source>
        <dbReference type="ARBA" id="ARBA00022833"/>
    </source>
</evidence>
<protein>
    <recommendedName>
        <fullName evidence="10">Peptidase M43 pregnancy-associated plasma-A domain-containing protein</fullName>
    </recommendedName>
</protein>
<dbReference type="InterPro" id="IPR008754">
    <property type="entry name" value="Peptidase_M43"/>
</dbReference>
<dbReference type="AlphaFoldDB" id="A0AAV9UWN4"/>
<keyword evidence="7" id="KW-0482">Metalloprotease</keyword>
<comment type="similarity">
    <text evidence="1">Belongs to the peptidase M43B family.</text>
</comment>
<keyword evidence="4 9" id="KW-0732">Signal</keyword>
<evidence type="ECO:0000256" key="3">
    <source>
        <dbReference type="ARBA" id="ARBA00022723"/>
    </source>
</evidence>
<sequence length="286" mass="31840">MRSILKALPLLALAANVEARSCGNEHVPQNVMNNARMLYKQEQRANARTLQSWQDETLNINTYFHVISTDDTVEGGNIPDDMLKAQLDALNRDYAQIGITFDLKGTTRTVSEKFANDPDEEGTAMKKELRNGTYADLNLYFRKLTGGLLGICVFPENVEEGSDTFKNDGCQCHTDTLPGGSLKPYDEGKTCTHEVGHWLGLFHTFQGGCKGGDLVDDTPPESSPAFGCPKDRDTCKGDDLKDPINNFMDYSDDACMTEFTPGQKTRVMSCWKEFREKWNAQPGEDA</sequence>
<dbReference type="InterPro" id="IPR024079">
    <property type="entry name" value="MetalloPept_cat_dom_sf"/>
</dbReference>
<dbReference type="EMBL" id="JAVHNQ010000004">
    <property type="protein sequence ID" value="KAK6349504.1"/>
    <property type="molecule type" value="Genomic_DNA"/>
</dbReference>
<reference evidence="11 12" key="1">
    <citation type="submission" date="2019-10" db="EMBL/GenBank/DDBJ databases">
        <authorList>
            <person name="Palmer J.M."/>
        </authorList>
    </citation>
    <scope>NUCLEOTIDE SEQUENCE [LARGE SCALE GENOMIC DNA]</scope>
    <source>
        <strain evidence="11 12">TWF696</strain>
    </source>
</reference>
<evidence type="ECO:0000259" key="10">
    <source>
        <dbReference type="Pfam" id="PF05572"/>
    </source>
</evidence>
<evidence type="ECO:0000256" key="2">
    <source>
        <dbReference type="ARBA" id="ARBA00022670"/>
    </source>
</evidence>
<evidence type="ECO:0000256" key="7">
    <source>
        <dbReference type="ARBA" id="ARBA00023049"/>
    </source>
</evidence>
<evidence type="ECO:0000256" key="9">
    <source>
        <dbReference type="SAM" id="SignalP"/>
    </source>
</evidence>
<feature type="domain" description="Peptidase M43 pregnancy-associated plasma-A" evidence="10">
    <location>
        <begin position="189"/>
        <end position="268"/>
    </location>
</feature>
<name>A0AAV9UWN4_9PEZI</name>
<keyword evidence="2" id="KW-0645">Protease</keyword>
<keyword evidence="8" id="KW-1015">Disulfide bond</keyword>
<evidence type="ECO:0000313" key="11">
    <source>
        <dbReference type="EMBL" id="KAK6349504.1"/>
    </source>
</evidence>
<dbReference type="PANTHER" id="PTHR47466">
    <property type="match status" value="1"/>
</dbReference>
<comment type="caution">
    <text evidence="11">The sequence shown here is derived from an EMBL/GenBank/DDBJ whole genome shotgun (WGS) entry which is preliminary data.</text>
</comment>
<evidence type="ECO:0000256" key="1">
    <source>
        <dbReference type="ARBA" id="ARBA00008721"/>
    </source>
</evidence>
<feature type="signal peptide" evidence="9">
    <location>
        <begin position="1"/>
        <end position="19"/>
    </location>
</feature>
<keyword evidence="6" id="KW-0862">Zinc</keyword>
<dbReference type="GO" id="GO:0006508">
    <property type="term" value="P:proteolysis"/>
    <property type="evidence" value="ECO:0007669"/>
    <property type="project" value="UniProtKB-KW"/>
</dbReference>
<evidence type="ECO:0000256" key="4">
    <source>
        <dbReference type="ARBA" id="ARBA00022729"/>
    </source>
</evidence>
<keyword evidence="5" id="KW-0378">Hydrolase</keyword>
<dbReference type="Gene3D" id="3.40.390.10">
    <property type="entry name" value="Collagenase (Catalytic Domain)"/>
    <property type="match status" value="1"/>
</dbReference>
<feature type="chain" id="PRO_5043350833" description="Peptidase M43 pregnancy-associated plasma-A domain-containing protein" evidence="9">
    <location>
        <begin position="20"/>
        <end position="286"/>
    </location>
</feature>
<evidence type="ECO:0000313" key="12">
    <source>
        <dbReference type="Proteomes" id="UP001375240"/>
    </source>
</evidence>
<organism evidence="11 12">
    <name type="scientific">Orbilia brochopaga</name>
    <dbReference type="NCBI Taxonomy" id="3140254"/>
    <lineage>
        <taxon>Eukaryota</taxon>
        <taxon>Fungi</taxon>
        <taxon>Dikarya</taxon>
        <taxon>Ascomycota</taxon>
        <taxon>Pezizomycotina</taxon>
        <taxon>Orbiliomycetes</taxon>
        <taxon>Orbiliales</taxon>
        <taxon>Orbiliaceae</taxon>
        <taxon>Orbilia</taxon>
    </lineage>
</organism>
<dbReference type="GO" id="GO:0008237">
    <property type="term" value="F:metallopeptidase activity"/>
    <property type="evidence" value="ECO:0007669"/>
    <property type="project" value="UniProtKB-KW"/>
</dbReference>
<evidence type="ECO:0000256" key="8">
    <source>
        <dbReference type="ARBA" id="ARBA00023157"/>
    </source>
</evidence>
<keyword evidence="12" id="KW-1185">Reference proteome</keyword>
<dbReference type="SUPFAM" id="SSF55486">
    <property type="entry name" value="Metalloproteases ('zincins'), catalytic domain"/>
    <property type="match status" value="1"/>
</dbReference>
<dbReference type="Proteomes" id="UP001375240">
    <property type="component" value="Unassembled WGS sequence"/>
</dbReference>
<dbReference type="PANTHER" id="PTHR47466:SF1">
    <property type="entry name" value="METALLOPROTEASE MEP1 (AFU_ORTHOLOGUE AFUA_1G07730)-RELATED"/>
    <property type="match status" value="1"/>
</dbReference>
<gene>
    <name evidence="11" type="ORF">TWF696_005788</name>
</gene>